<comment type="caution">
    <text evidence="2">The sequence shown here is derived from an EMBL/GenBank/DDBJ whole genome shotgun (WGS) entry which is preliminary data.</text>
</comment>
<name>A0A4Q7KPS0_9PSEU</name>
<feature type="signal peptide" evidence="1">
    <location>
        <begin position="1"/>
        <end position="24"/>
    </location>
</feature>
<dbReference type="RefSeq" id="WP_130345149.1">
    <property type="nucleotide sequence ID" value="NZ_SGWQ01000005.1"/>
</dbReference>
<dbReference type="EMBL" id="SGWQ01000005">
    <property type="protein sequence ID" value="RZS37691.1"/>
    <property type="molecule type" value="Genomic_DNA"/>
</dbReference>
<feature type="chain" id="PRO_5038503841" description="Peptidase inhibitor family I36" evidence="1">
    <location>
        <begin position="25"/>
        <end position="127"/>
    </location>
</feature>
<proteinExistence type="predicted"/>
<dbReference type="OrthoDB" id="9868143at2"/>
<reference evidence="2 3" key="1">
    <citation type="submission" date="2019-02" db="EMBL/GenBank/DDBJ databases">
        <title>Genomic Encyclopedia of Type Strains, Phase IV (KMG-IV): sequencing the most valuable type-strain genomes for metagenomic binning, comparative biology and taxonomic classification.</title>
        <authorList>
            <person name="Goeker M."/>
        </authorList>
    </citation>
    <scope>NUCLEOTIDE SEQUENCE [LARGE SCALE GENOMIC DNA]</scope>
    <source>
        <strain evidence="2 3">DSM 101727</strain>
    </source>
</reference>
<evidence type="ECO:0008006" key="4">
    <source>
        <dbReference type="Google" id="ProtNLM"/>
    </source>
</evidence>
<accession>A0A4Q7KPS0</accession>
<organism evidence="2 3">
    <name type="scientific">Herbihabitans rhizosphaerae</name>
    <dbReference type="NCBI Taxonomy" id="1872711"/>
    <lineage>
        <taxon>Bacteria</taxon>
        <taxon>Bacillati</taxon>
        <taxon>Actinomycetota</taxon>
        <taxon>Actinomycetes</taxon>
        <taxon>Pseudonocardiales</taxon>
        <taxon>Pseudonocardiaceae</taxon>
        <taxon>Herbihabitans</taxon>
    </lineage>
</organism>
<evidence type="ECO:0000313" key="3">
    <source>
        <dbReference type="Proteomes" id="UP000294257"/>
    </source>
</evidence>
<sequence length="127" mass="13380">MGKINRKIAFTLSGVALASGIGLAAPMTAQATPTEVRGGCSQDEYYKCGRIANHSSIKIKVTTNWGNPGGSSFWLKPGASAGGHGVDIDGFHVGKCGLYTEWGYIPANTGWVKILDYQGLDVLGSWC</sequence>
<evidence type="ECO:0000256" key="1">
    <source>
        <dbReference type="SAM" id="SignalP"/>
    </source>
</evidence>
<protein>
    <recommendedName>
        <fullName evidence="4">Peptidase inhibitor family I36</fullName>
    </recommendedName>
</protein>
<dbReference type="AlphaFoldDB" id="A0A4Q7KPS0"/>
<keyword evidence="1" id="KW-0732">Signal</keyword>
<gene>
    <name evidence="2" type="ORF">EV193_105249</name>
</gene>
<keyword evidence="3" id="KW-1185">Reference proteome</keyword>
<evidence type="ECO:0000313" key="2">
    <source>
        <dbReference type="EMBL" id="RZS37691.1"/>
    </source>
</evidence>
<dbReference type="Proteomes" id="UP000294257">
    <property type="component" value="Unassembled WGS sequence"/>
</dbReference>